<keyword evidence="2" id="KW-1185">Reference proteome</keyword>
<dbReference type="EMBL" id="BMHE01000045">
    <property type="protein sequence ID" value="GGA04164.1"/>
    <property type="molecule type" value="Genomic_DNA"/>
</dbReference>
<organism evidence="1 2">
    <name type="scientific">Paenibacillus marchantiophytorum</name>
    <dbReference type="NCBI Taxonomy" id="1619310"/>
    <lineage>
        <taxon>Bacteria</taxon>
        <taxon>Bacillati</taxon>
        <taxon>Bacillota</taxon>
        <taxon>Bacilli</taxon>
        <taxon>Bacillales</taxon>
        <taxon>Paenibacillaceae</taxon>
        <taxon>Paenibacillus</taxon>
    </lineage>
</organism>
<dbReference type="Proteomes" id="UP000615455">
    <property type="component" value="Unassembled WGS sequence"/>
</dbReference>
<reference evidence="2" key="1">
    <citation type="journal article" date="2019" name="Int. J. Syst. Evol. Microbiol.">
        <title>The Global Catalogue of Microorganisms (GCM) 10K type strain sequencing project: providing services to taxonomists for standard genome sequencing and annotation.</title>
        <authorList>
            <consortium name="The Broad Institute Genomics Platform"/>
            <consortium name="The Broad Institute Genome Sequencing Center for Infectious Disease"/>
            <person name="Wu L."/>
            <person name="Ma J."/>
        </authorList>
    </citation>
    <scope>NUCLEOTIDE SEQUENCE [LARGE SCALE GENOMIC DNA]</scope>
    <source>
        <strain evidence="2">CGMCC 1.15043</strain>
    </source>
</reference>
<sequence length="46" mass="5071">MRQWAGVSLKVHGPGDLAAGWVVQSGVHRSLLCYDSFRSQRASNEL</sequence>
<dbReference type="RefSeq" id="WP_189018477.1">
    <property type="nucleotide sequence ID" value="NZ_BMHE01000045.1"/>
</dbReference>
<proteinExistence type="predicted"/>
<evidence type="ECO:0000313" key="2">
    <source>
        <dbReference type="Proteomes" id="UP000615455"/>
    </source>
</evidence>
<comment type="caution">
    <text evidence="1">The sequence shown here is derived from an EMBL/GenBank/DDBJ whole genome shotgun (WGS) entry which is preliminary data.</text>
</comment>
<protein>
    <submittedName>
        <fullName evidence="1">Uncharacterized protein</fullName>
    </submittedName>
</protein>
<accession>A0ABQ1FAA3</accession>
<name>A0ABQ1FAA3_9BACL</name>
<gene>
    <name evidence="1" type="ORF">GCM10008018_57620</name>
</gene>
<evidence type="ECO:0000313" key="1">
    <source>
        <dbReference type="EMBL" id="GGA04164.1"/>
    </source>
</evidence>